<dbReference type="Proteomes" id="UP000887116">
    <property type="component" value="Unassembled WGS sequence"/>
</dbReference>
<name>A0A8X6L6L1_TRICU</name>
<comment type="caution">
    <text evidence="1">The sequence shown here is derived from an EMBL/GenBank/DDBJ whole genome shotgun (WGS) entry which is preliminary data.</text>
</comment>
<dbReference type="EMBL" id="BMAO01004817">
    <property type="protein sequence ID" value="GFQ97231.1"/>
    <property type="molecule type" value="Genomic_DNA"/>
</dbReference>
<protein>
    <submittedName>
        <fullName evidence="1">Uncharacterized protein</fullName>
    </submittedName>
</protein>
<keyword evidence="2" id="KW-1185">Reference proteome</keyword>
<evidence type="ECO:0000313" key="1">
    <source>
        <dbReference type="EMBL" id="GFQ97231.1"/>
    </source>
</evidence>
<proteinExistence type="predicted"/>
<evidence type="ECO:0000313" key="2">
    <source>
        <dbReference type="Proteomes" id="UP000887116"/>
    </source>
</evidence>
<sequence length="134" mass="15642">MPSLLDHSDMDVSLRKDEKISACERLRNTVTSISALHKNLQDDERFRTPSPRNPKTSFLDLYRLNAEVMMRKRKICAIYHVIGEIQRMWLKNRASWPETQDSDFTDALELATKERQPTITTNLSLNESDSKLFE</sequence>
<gene>
    <name evidence="1" type="ORF">TNCT_453841</name>
</gene>
<accession>A0A8X6L6L1</accession>
<reference evidence="1" key="1">
    <citation type="submission" date="2020-07" db="EMBL/GenBank/DDBJ databases">
        <title>Multicomponent nature underlies the extraordinary mechanical properties of spider dragline silk.</title>
        <authorList>
            <person name="Kono N."/>
            <person name="Nakamura H."/>
            <person name="Mori M."/>
            <person name="Yoshida Y."/>
            <person name="Ohtoshi R."/>
            <person name="Malay A.D."/>
            <person name="Moran D.A.P."/>
            <person name="Tomita M."/>
            <person name="Numata K."/>
            <person name="Arakawa K."/>
        </authorList>
    </citation>
    <scope>NUCLEOTIDE SEQUENCE</scope>
</reference>
<organism evidence="1 2">
    <name type="scientific">Trichonephila clavata</name>
    <name type="common">Joro spider</name>
    <name type="synonym">Nephila clavata</name>
    <dbReference type="NCBI Taxonomy" id="2740835"/>
    <lineage>
        <taxon>Eukaryota</taxon>
        <taxon>Metazoa</taxon>
        <taxon>Ecdysozoa</taxon>
        <taxon>Arthropoda</taxon>
        <taxon>Chelicerata</taxon>
        <taxon>Arachnida</taxon>
        <taxon>Araneae</taxon>
        <taxon>Araneomorphae</taxon>
        <taxon>Entelegynae</taxon>
        <taxon>Araneoidea</taxon>
        <taxon>Nephilidae</taxon>
        <taxon>Trichonephila</taxon>
    </lineage>
</organism>
<dbReference type="AlphaFoldDB" id="A0A8X6L6L1"/>